<evidence type="ECO:0000256" key="1">
    <source>
        <dbReference type="ARBA" id="ARBA00001946"/>
    </source>
</evidence>
<gene>
    <name evidence="10" type="primary">engB</name>
    <name evidence="12" type="ORF">CQA66_01495</name>
</gene>
<dbReference type="GO" id="GO:0005525">
    <property type="term" value="F:GTP binding"/>
    <property type="evidence" value="ECO:0007669"/>
    <property type="project" value="UniProtKB-UniRule"/>
</dbReference>
<dbReference type="InterPro" id="IPR006073">
    <property type="entry name" value="GTP-bd"/>
</dbReference>
<proteinExistence type="inferred from homology"/>
<comment type="function">
    <text evidence="10">Necessary for normal cell division and for the maintenance of normal septation.</text>
</comment>
<evidence type="ECO:0000313" key="12">
    <source>
        <dbReference type="EMBL" id="RDU73367.1"/>
    </source>
</evidence>
<evidence type="ECO:0000259" key="11">
    <source>
        <dbReference type="PROSITE" id="PS51706"/>
    </source>
</evidence>
<dbReference type="EMBL" id="NXLW01000002">
    <property type="protein sequence ID" value="RDU73367.1"/>
    <property type="molecule type" value="Genomic_DNA"/>
</dbReference>
<dbReference type="Gene3D" id="3.40.50.300">
    <property type="entry name" value="P-loop containing nucleotide triphosphate hydrolases"/>
    <property type="match status" value="1"/>
</dbReference>
<feature type="domain" description="EngB-type G" evidence="11">
    <location>
        <begin position="39"/>
        <end position="227"/>
    </location>
</feature>
<evidence type="ECO:0000256" key="4">
    <source>
        <dbReference type="ARBA" id="ARBA00022723"/>
    </source>
</evidence>
<dbReference type="PANTHER" id="PTHR11649">
    <property type="entry name" value="MSS1/TRME-RELATED GTP-BINDING PROTEIN"/>
    <property type="match status" value="1"/>
</dbReference>
<evidence type="ECO:0000256" key="3">
    <source>
        <dbReference type="ARBA" id="ARBA00022618"/>
    </source>
</evidence>
<dbReference type="PROSITE" id="PS51706">
    <property type="entry name" value="G_ENGB"/>
    <property type="match status" value="1"/>
</dbReference>
<comment type="cofactor">
    <cofactor evidence="1">
        <name>Mg(2+)</name>
        <dbReference type="ChEBI" id="CHEBI:18420"/>
    </cofactor>
</comment>
<dbReference type="OrthoDB" id="9804921at2"/>
<reference evidence="12 13" key="1">
    <citation type="submission" date="2018-04" db="EMBL/GenBank/DDBJ databases">
        <title>Novel Campyloabacter and Helicobacter Species and Strains.</title>
        <authorList>
            <person name="Mannion A.J."/>
            <person name="Shen Z."/>
            <person name="Fox J.G."/>
        </authorList>
    </citation>
    <scope>NUCLEOTIDE SEQUENCE [LARGE SCALE GENOMIC DNA]</scope>
    <source>
        <strain evidence="12 13">MIT 97-5075</strain>
    </source>
</reference>
<evidence type="ECO:0000256" key="6">
    <source>
        <dbReference type="ARBA" id="ARBA00022842"/>
    </source>
</evidence>
<protein>
    <recommendedName>
        <fullName evidence="10">Probable GTP-binding protein EngB</fullName>
    </recommendedName>
</protein>
<evidence type="ECO:0000256" key="5">
    <source>
        <dbReference type="ARBA" id="ARBA00022741"/>
    </source>
</evidence>
<keyword evidence="3 10" id="KW-0132">Cell division</keyword>
<organism evidence="12 13">
    <name type="scientific">Helicobacter aurati</name>
    <dbReference type="NCBI Taxonomy" id="137778"/>
    <lineage>
        <taxon>Bacteria</taxon>
        <taxon>Pseudomonadati</taxon>
        <taxon>Campylobacterota</taxon>
        <taxon>Epsilonproteobacteria</taxon>
        <taxon>Campylobacterales</taxon>
        <taxon>Helicobacteraceae</taxon>
        <taxon>Helicobacter</taxon>
    </lineage>
</organism>
<keyword evidence="8 10" id="KW-0717">Septation</keyword>
<dbReference type="SUPFAM" id="SSF52540">
    <property type="entry name" value="P-loop containing nucleoside triphosphate hydrolases"/>
    <property type="match status" value="1"/>
</dbReference>
<keyword evidence="7 10" id="KW-0342">GTP-binding</keyword>
<keyword evidence="4" id="KW-0479">Metal-binding</keyword>
<dbReference type="InterPro" id="IPR030393">
    <property type="entry name" value="G_ENGB_dom"/>
</dbReference>
<sequence length="227" mass="26285">MQDVNTCPSLSTFSNVAIRTIHSYFIKSASNITESIPSQYTEVAILGRSNVGKSSFINKILNAKLAKSSSTPGKTRLINFFQTIWEIEHKDAHSQQINRYRFPLVIIDFPGFGYAKVDKKQKQQWDKSLTEFLHLRNNIKLFCHLIDSRHRNLLIDREIRCFLESIHTDRECQILEIYTKSDKLPKNMLRNLQAQAKLDCSITQYNTKDLQKIYYAIATKSLGKHSL</sequence>
<keyword evidence="9 10" id="KW-0131">Cell cycle</keyword>
<evidence type="ECO:0000313" key="13">
    <source>
        <dbReference type="Proteomes" id="UP000256424"/>
    </source>
</evidence>
<dbReference type="NCBIfam" id="TIGR03598">
    <property type="entry name" value="GTPase_YsxC"/>
    <property type="match status" value="1"/>
</dbReference>
<evidence type="ECO:0000256" key="9">
    <source>
        <dbReference type="ARBA" id="ARBA00023306"/>
    </source>
</evidence>
<evidence type="ECO:0000256" key="7">
    <source>
        <dbReference type="ARBA" id="ARBA00023134"/>
    </source>
</evidence>
<evidence type="ECO:0000256" key="8">
    <source>
        <dbReference type="ARBA" id="ARBA00023210"/>
    </source>
</evidence>
<dbReference type="PANTHER" id="PTHR11649:SF13">
    <property type="entry name" value="ENGB-TYPE G DOMAIN-CONTAINING PROTEIN"/>
    <property type="match status" value="1"/>
</dbReference>
<keyword evidence="6" id="KW-0460">Magnesium</keyword>
<dbReference type="AlphaFoldDB" id="A0A3D8J790"/>
<comment type="caution">
    <text evidence="12">The sequence shown here is derived from an EMBL/GenBank/DDBJ whole genome shotgun (WGS) entry which is preliminary data.</text>
</comment>
<comment type="similarity">
    <text evidence="2 10">Belongs to the TRAFAC class TrmE-Era-EngA-EngB-Septin-like GTPase superfamily. EngB GTPase family.</text>
</comment>
<dbReference type="Proteomes" id="UP000256424">
    <property type="component" value="Unassembled WGS sequence"/>
</dbReference>
<dbReference type="GO" id="GO:0005829">
    <property type="term" value="C:cytosol"/>
    <property type="evidence" value="ECO:0007669"/>
    <property type="project" value="TreeGrafter"/>
</dbReference>
<name>A0A3D8J790_9HELI</name>
<dbReference type="HAMAP" id="MF_00321">
    <property type="entry name" value="GTPase_EngB"/>
    <property type="match status" value="1"/>
</dbReference>
<dbReference type="InterPro" id="IPR019987">
    <property type="entry name" value="GTP-bd_ribosome_bio_YsxC"/>
</dbReference>
<keyword evidence="5 10" id="KW-0547">Nucleotide-binding</keyword>
<evidence type="ECO:0000256" key="10">
    <source>
        <dbReference type="HAMAP-Rule" id="MF_00321"/>
    </source>
</evidence>
<dbReference type="RefSeq" id="WP_104762981.1">
    <property type="nucleotide sequence ID" value="NZ_FZPM01000012.1"/>
</dbReference>
<dbReference type="InterPro" id="IPR027417">
    <property type="entry name" value="P-loop_NTPase"/>
</dbReference>
<dbReference type="CDD" id="cd01876">
    <property type="entry name" value="YihA_EngB"/>
    <property type="match status" value="1"/>
</dbReference>
<evidence type="ECO:0000256" key="2">
    <source>
        <dbReference type="ARBA" id="ARBA00009638"/>
    </source>
</evidence>
<dbReference type="Pfam" id="PF01926">
    <property type="entry name" value="MMR_HSR1"/>
    <property type="match status" value="1"/>
</dbReference>
<dbReference type="GO" id="GO:0000917">
    <property type="term" value="P:division septum assembly"/>
    <property type="evidence" value="ECO:0007669"/>
    <property type="project" value="UniProtKB-KW"/>
</dbReference>
<accession>A0A3D8J790</accession>
<dbReference type="GO" id="GO:0046872">
    <property type="term" value="F:metal ion binding"/>
    <property type="evidence" value="ECO:0007669"/>
    <property type="project" value="UniProtKB-KW"/>
</dbReference>
<keyword evidence="13" id="KW-1185">Reference proteome</keyword>